<proteinExistence type="predicted"/>
<reference evidence="1 2" key="1">
    <citation type="submission" date="2019-09" db="EMBL/GenBank/DDBJ databases">
        <authorList>
            <person name="Chandra G."/>
            <person name="Truman W A."/>
        </authorList>
    </citation>
    <scope>NUCLEOTIDE SEQUENCE [LARGE SCALE GENOMIC DNA]</scope>
    <source>
        <strain evidence="1">PS943</strain>
    </source>
</reference>
<accession>A0A5E7W2P2</accession>
<evidence type="ECO:0000313" key="1">
    <source>
        <dbReference type="EMBL" id="VVQ29216.1"/>
    </source>
</evidence>
<dbReference type="AlphaFoldDB" id="A0A5E7W2P2"/>
<name>A0A5E7W2P2_PSEFL</name>
<gene>
    <name evidence="1" type="ORF">PS943_01200</name>
</gene>
<dbReference type="EMBL" id="CABVJH010000002">
    <property type="protein sequence ID" value="VVQ29216.1"/>
    <property type="molecule type" value="Genomic_DNA"/>
</dbReference>
<sequence>MYRNRLPRNFLKKLLRKNALNRRKERLDQCPEMIKLPFLYLPP</sequence>
<organism evidence="1 2">
    <name type="scientific">Pseudomonas fluorescens</name>
    <dbReference type="NCBI Taxonomy" id="294"/>
    <lineage>
        <taxon>Bacteria</taxon>
        <taxon>Pseudomonadati</taxon>
        <taxon>Pseudomonadota</taxon>
        <taxon>Gammaproteobacteria</taxon>
        <taxon>Pseudomonadales</taxon>
        <taxon>Pseudomonadaceae</taxon>
        <taxon>Pseudomonas</taxon>
    </lineage>
</organism>
<evidence type="ECO:0000313" key="2">
    <source>
        <dbReference type="Proteomes" id="UP000325645"/>
    </source>
</evidence>
<protein>
    <submittedName>
        <fullName evidence="1">Uncharacterized protein</fullName>
    </submittedName>
</protein>
<dbReference type="Proteomes" id="UP000325645">
    <property type="component" value="Unassembled WGS sequence"/>
</dbReference>